<evidence type="ECO:0000256" key="1">
    <source>
        <dbReference type="SAM" id="MobiDB-lite"/>
    </source>
</evidence>
<name>A0AAN9Y7P0_9HEMI</name>
<feature type="region of interest" description="Disordered" evidence="1">
    <location>
        <begin position="126"/>
        <end position="166"/>
    </location>
</feature>
<feature type="compositionally biased region" description="Polar residues" evidence="1">
    <location>
        <begin position="46"/>
        <end position="74"/>
    </location>
</feature>
<protein>
    <submittedName>
        <fullName evidence="2">Uncharacterized protein</fullName>
    </submittedName>
</protein>
<proteinExistence type="predicted"/>
<evidence type="ECO:0000313" key="2">
    <source>
        <dbReference type="EMBL" id="KAK7598236.1"/>
    </source>
</evidence>
<evidence type="ECO:0000313" key="3">
    <source>
        <dbReference type="Proteomes" id="UP001367676"/>
    </source>
</evidence>
<dbReference type="AlphaFoldDB" id="A0AAN9Y7P0"/>
<feature type="compositionally biased region" description="Basic and acidic residues" evidence="1">
    <location>
        <begin position="128"/>
        <end position="138"/>
    </location>
</feature>
<feature type="region of interest" description="Disordered" evidence="1">
    <location>
        <begin position="25"/>
        <end position="102"/>
    </location>
</feature>
<comment type="caution">
    <text evidence="2">The sequence shown here is derived from an EMBL/GenBank/DDBJ whole genome shotgun (WGS) entry which is preliminary data.</text>
</comment>
<sequence>MTPLYYQSKTCLSSGACSAIISDSTRNFEHSGSPSRVVRPPRSRSAGGQDSPSPQQSPFRRNAKANQSARQSPTHLHAAAKHSPRPARNFNTWNSSAGKKKRPVITEDTFCQQVAQIMQQYAAMMPSPRKDSKPDSRISTRIPAPRSAAGLISPNPQILPPVPGVH</sequence>
<organism evidence="2 3">
    <name type="scientific">Parthenolecanium corni</name>
    <dbReference type="NCBI Taxonomy" id="536013"/>
    <lineage>
        <taxon>Eukaryota</taxon>
        <taxon>Metazoa</taxon>
        <taxon>Ecdysozoa</taxon>
        <taxon>Arthropoda</taxon>
        <taxon>Hexapoda</taxon>
        <taxon>Insecta</taxon>
        <taxon>Pterygota</taxon>
        <taxon>Neoptera</taxon>
        <taxon>Paraneoptera</taxon>
        <taxon>Hemiptera</taxon>
        <taxon>Sternorrhyncha</taxon>
        <taxon>Coccoidea</taxon>
        <taxon>Coccidae</taxon>
        <taxon>Parthenolecanium</taxon>
    </lineage>
</organism>
<feature type="compositionally biased region" description="Low complexity" evidence="1">
    <location>
        <begin position="33"/>
        <end position="45"/>
    </location>
</feature>
<dbReference type="Proteomes" id="UP001367676">
    <property type="component" value="Unassembled WGS sequence"/>
</dbReference>
<keyword evidence="3" id="KW-1185">Reference proteome</keyword>
<dbReference type="EMBL" id="JBBCAQ010000014">
    <property type="protein sequence ID" value="KAK7598236.1"/>
    <property type="molecule type" value="Genomic_DNA"/>
</dbReference>
<feature type="compositionally biased region" description="Pro residues" evidence="1">
    <location>
        <begin position="157"/>
        <end position="166"/>
    </location>
</feature>
<reference evidence="2 3" key="1">
    <citation type="submission" date="2024-03" db="EMBL/GenBank/DDBJ databases">
        <title>Adaptation during the transition from Ophiocordyceps entomopathogen to insect associate is accompanied by gene loss and intensified selection.</title>
        <authorList>
            <person name="Ward C.M."/>
            <person name="Onetto C.A."/>
            <person name="Borneman A.R."/>
        </authorList>
    </citation>
    <scope>NUCLEOTIDE SEQUENCE [LARGE SCALE GENOMIC DNA]</scope>
    <source>
        <strain evidence="2">AWRI1</strain>
        <tissue evidence="2">Single Adult Female</tissue>
    </source>
</reference>
<gene>
    <name evidence="2" type="ORF">V9T40_006471</name>
</gene>
<accession>A0AAN9Y7P0</accession>